<reference evidence="1" key="1">
    <citation type="journal article" date="2021" name="Int. J. Syst. Evol. Microbiol.">
        <title>Bradyrhizobium septentrionale sp. nov. (sv. septentrionale) and Bradyrhizobium quebecense sp. nov. (sv. septentrionale) associated with legumes native to Canada possess rearranged symbiosis genes and numerous insertion sequences.</title>
        <authorList>
            <person name="Bromfield E.S.P."/>
            <person name="Cloutier S."/>
        </authorList>
    </citation>
    <scope>NUCLEOTIDE SEQUENCE</scope>
    <source>
        <strain evidence="1">12S5</strain>
    </source>
</reference>
<comment type="caution">
    <text evidence="1">The sequence shown here is derived from an EMBL/GenBank/DDBJ whole genome shotgun (WGS) entry which is preliminary data.</text>
</comment>
<keyword evidence="2" id="KW-1185">Reference proteome</keyword>
<gene>
    <name evidence="1" type="ORF">J4P68_36275</name>
</gene>
<name>A0ABS3MTR4_9BRAD</name>
<protein>
    <submittedName>
        <fullName evidence="1">Uncharacterized protein</fullName>
    </submittedName>
</protein>
<dbReference type="Proteomes" id="UP000692816">
    <property type="component" value="Unassembled WGS sequence"/>
</dbReference>
<accession>A0ABS3MTR4</accession>
<proteinExistence type="predicted"/>
<sequence>MGTADWSSEARAFIQRSAAGDRQLEEYAEANLNTCVDLVAGRDIYSGKDDRDSGARMVVNISSVHIPAFCEASRKGDKRPYKNGYDLGKFRLGSRPPSSEPNLREIVDAALPLNGARPEDVYFGAVELFGSGIRFYGDVCLVIRKQVIAANTLILDRNSFDLISAPIRDRINRSSSTDKARAEEAKNLAGPWKNGATAAVRIMQMLGLTRQRHASDQAPQAELSADKARAEEAKKLAGRWKKDTGAMAALRVMQILGLRRRRYTSGQIAETIRQDEDYIEVIKKDSFGADVLQEARLSANDAAYDSFTAERTAYGPSPRLESLMWRDRRRVAEQELRREGVTVRVVTSSGRSRD</sequence>
<evidence type="ECO:0000313" key="2">
    <source>
        <dbReference type="Proteomes" id="UP000692816"/>
    </source>
</evidence>
<dbReference type="EMBL" id="JAGEPA010000001">
    <property type="protein sequence ID" value="MBO1434725.1"/>
    <property type="molecule type" value="Genomic_DNA"/>
</dbReference>
<dbReference type="RefSeq" id="WP_207838211.1">
    <property type="nucleotide sequence ID" value="NZ_CP088282.1"/>
</dbReference>
<organism evidence="1 2">
    <name type="scientific">Bradyrhizobium quebecense</name>
    <dbReference type="NCBI Taxonomy" id="2748629"/>
    <lineage>
        <taxon>Bacteria</taxon>
        <taxon>Pseudomonadati</taxon>
        <taxon>Pseudomonadota</taxon>
        <taxon>Alphaproteobacteria</taxon>
        <taxon>Hyphomicrobiales</taxon>
        <taxon>Nitrobacteraceae</taxon>
        <taxon>Bradyrhizobium</taxon>
    </lineage>
</organism>
<evidence type="ECO:0000313" key="1">
    <source>
        <dbReference type="EMBL" id="MBO1434725.1"/>
    </source>
</evidence>